<dbReference type="EMBL" id="JACOOK010000003">
    <property type="protein sequence ID" value="MBC5616549.1"/>
    <property type="molecule type" value="Genomic_DNA"/>
</dbReference>
<dbReference type="Pfam" id="PF17170">
    <property type="entry name" value="DUF5128"/>
    <property type="match status" value="1"/>
</dbReference>
<comment type="caution">
    <text evidence="1">The sequence shown here is derived from an EMBL/GenBank/DDBJ whole genome shotgun (WGS) entry which is preliminary data.</text>
</comment>
<proteinExistence type="predicted"/>
<evidence type="ECO:0000313" key="1">
    <source>
        <dbReference type="EMBL" id="MBC5616549.1"/>
    </source>
</evidence>
<dbReference type="SUPFAM" id="SSF50969">
    <property type="entry name" value="YVTN repeat-like/Quinoprotein amine dehydrogenase"/>
    <property type="match status" value="1"/>
</dbReference>
<dbReference type="InterPro" id="IPR011042">
    <property type="entry name" value="6-blade_b-propeller_TolB-like"/>
</dbReference>
<gene>
    <name evidence="1" type="ORF">H8S08_05890</name>
</gene>
<accession>A0ABR7CLR7</accession>
<dbReference type="InterPro" id="IPR011044">
    <property type="entry name" value="Quino_amine_DH_bsu"/>
</dbReference>
<dbReference type="RefSeq" id="WP_186965860.1">
    <property type="nucleotide sequence ID" value="NZ_JACOOK010000003.1"/>
</dbReference>
<keyword evidence="2" id="KW-1185">Reference proteome</keyword>
<dbReference type="Proteomes" id="UP000636891">
    <property type="component" value="Unassembled WGS sequence"/>
</dbReference>
<evidence type="ECO:0000313" key="2">
    <source>
        <dbReference type="Proteomes" id="UP000636891"/>
    </source>
</evidence>
<protein>
    <submittedName>
        <fullName evidence="1">6-bladed beta-propeller</fullName>
    </submittedName>
</protein>
<dbReference type="Gene3D" id="2.120.10.30">
    <property type="entry name" value="TolB, C-terminal domain"/>
    <property type="match status" value="1"/>
</dbReference>
<name>A0ABR7CLR7_9BACT</name>
<organism evidence="1 2">
    <name type="scientific">Alistipes hominis</name>
    <dbReference type="NCBI Taxonomy" id="2763015"/>
    <lineage>
        <taxon>Bacteria</taxon>
        <taxon>Pseudomonadati</taxon>
        <taxon>Bacteroidota</taxon>
        <taxon>Bacteroidia</taxon>
        <taxon>Bacteroidales</taxon>
        <taxon>Rikenellaceae</taxon>
        <taxon>Alistipes</taxon>
    </lineage>
</organism>
<sequence length="375" mass="43134">MSCVIGCHAKGGEDGASVSFVHADVRDLFSDSDRSQPDTSIFSKSRVIFFETTEGALLGDISKVFVFEDRIAVYDDRSWKICVFDTVGRFLFSIDRKGRGPGEYIKIRDCCFDYDRRQFVVYSDVPSKFMRFDYNGKFIGEVLTDELFFQFAIAKDRLICMDMRAQNGDDFLVELPNDDRSLRQKKVLDLPLIDLGPFYPPGALIQTSTKPYFARRFANTIYQYDEGAVVPRYRIDFGKYNLPESLQKGDRLSDQEYLQRGWDRDYVTGLANIKESSGKLYFSVNNRGFCVLDTRTNEVKAFPMILDTQTQIPCNGMLPTQDIGNKYIAFLPSVNQVSLKIYVEHVAKGAAPWFKEKIERMKEDDNPILFLYEVR</sequence>
<reference evidence="1 2" key="1">
    <citation type="submission" date="2020-08" db="EMBL/GenBank/DDBJ databases">
        <title>Genome public.</title>
        <authorList>
            <person name="Liu C."/>
            <person name="Sun Q."/>
        </authorList>
    </citation>
    <scope>NUCLEOTIDE SEQUENCE [LARGE SCALE GENOMIC DNA]</scope>
    <source>
        <strain evidence="1 2">New-7</strain>
    </source>
</reference>